<dbReference type="PROSITE" id="PS51257">
    <property type="entry name" value="PROKAR_LIPOPROTEIN"/>
    <property type="match status" value="1"/>
</dbReference>
<protein>
    <submittedName>
        <fullName evidence="6">ABC transporter, substrate-binding protein</fullName>
    </submittedName>
</protein>
<name>C9MWQ4_9FUSO</name>
<feature type="region of interest" description="Disordered" evidence="5">
    <location>
        <begin position="140"/>
        <end position="170"/>
    </location>
</feature>
<comment type="caution">
    <text evidence="6">The sequence shown here is derived from an EMBL/GenBank/DDBJ whole genome shotgun (WGS) entry which is preliminary data.</text>
</comment>
<evidence type="ECO:0000256" key="1">
    <source>
        <dbReference type="ARBA" id="ARBA00011028"/>
    </source>
</evidence>
<dbReference type="STRING" id="634994.GCWU000323_00975"/>
<evidence type="ECO:0000256" key="2">
    <source>
        <dbReference type="ARBA" id="ARBA00022448"/>
    </source>
</evidence>
<proteinExistence type="inferred from homology"/>
<dbReference type="PANTHER" id="PTHR42953">
    <property type="entry name" value="HIGH-AFFINITY ZINC UPTAKE SYSTEM PROTEIN ZNUA-RELATED"/>
    <property type="match status" value="1"/>
</dbReference>
<dbReference type="Proteomes" id="UP000006233">
    <property type="component" value="Unassembled WGS sequence"/>
</dbReference>
<keyword evidence="2" id="KW-0813">Transport</keyword>
<comment type="similarity">
    <text evidence="1">Belongs to the bacterial solute-binding protein 9 family.</text>
</comment>
<dbReference type="SUPFAM" id="SSF53807">
    <property type="entry name" value="Helical backbone' metal receptor"/>
    <property type="match status" value="1"/>
</dbReference>
<evidence type="ECO:0000256" key="4">
    <source>
        <dbReference type="SAM" id="Coils"/>
    </source>
</evidence>
<dbReference type="EMBL" id="ACVB02000008">
    <property type="protein sequence ID" value="EEX74920.1"/>
    <property type="molecule type" value="Genomic_DNA"/>
</dbReference>
<dbReference type="HOGENOM" id="CLU_016838_1_0_0"/>
<reference evidence="6 7" key="1">
    <citation type="submission" date="2009-09" db="EMBL/GenBank/DDBJ databases">
        <authorList>
            <person name="Weinstock G."/>
            <person name="Sodergren E."/>
            <person name="Clifton S."/>
            <person name="Fulton L."/>
            <person name="Fulton B."/>
            <person name="Courtney L."/>
            <person name="Fronick C."/>
            <person name="Harrison M."/>
            <person name="Strong C."/>
            <person name="Farmer C."/>
            <person name="Delahaunty K."/>
            <person name="Markovic C."/>
            <person name="Hall O."/>
            <person name="Minx P."/>
            <person name="Tomlinson C."/>
            <person name="Mitreva M."/>
            <person name="Nelson J."/>
            <person name="Hou S."/>
            <person name="Wollam A."/>
            <person name="Pepin K.H."/>
            <person name="Johnson M."/>
            <person name="Bhonagiri V."/>
            <person name="Nash W.E."/>
            <person name="Warren W."/>
            <person name="Chinwalla A."/>
            <person name="Mardis E.R."/>
            <person name="Wilson R.K."/>
        </authorList>
    </citation>
    <scope>NUCLEOTIDE SEQUENCE [LARGE SCALE GENOMIC DNA]</scope>
    <source>
        <strain evidence="6 7">F0254</strain>
    </source>
</reference>
<organism evidence="6 7">
    <name type="scientific">Leptotrichia hofstadii F0254</name>
    <dbReference type="NCBI Taxonomy" id="634994"/>
    <lineage>
        <taxon>Bacteria</taxon>
        <taxon>Fusobacteriati</taxon>
        <taxon>Fusobacteriota</taxon>
        <taxon>Fusobacteriia</taxon>
        <taxon>Fusobacteriales</taxon>
        <taxon>Leptotrichiaceae</taxon>
        <taxon>Leptotrichia</taxon>
    </lineage>
</organism>
<dbReference type="Pfam" id="PF01297">
    <property type="entry name" value="ZnuA"/>
    <property type="match status" value="1"/>
</dbReference>
<keyword evidence="3" id="KW-0732">Signal</keyword>
<dbReference type="GO" id="GO:0030001">
    <property type="term" value="P:metal ion transport"/>
    <property type="evidence" value="ECO:0007669"/>
    <property type="project" value="InterPro"/>
</dbReference>
<dbReference type="GO" id="GO:0046872">
    <property type="term" value="F:metal ion binding"/>
    <property type="evidence" value="ECO:0007669"/>
    <property type="project" value="InterPro"/>
</dbReference>
<feature type="coiled-coil region" evidence="4">
    <location>
        <begin position="201"/>
        <end position="232"/>
    </location>
</feature>
<evidence type="ECO:0000256" key="3">
    <source>
        <dbReference type="ARBA" id="ARBA00022729"/>
    </source>
</evidence>
<dbReference type="Gene3D" id="3.40.50.1980">
    <property type="entry name" value="Nitrogenase molybdenum iron protein domain"/>
    <property type="match status" value="2"/>
</dbReference>
<sequence>MIKIYDLQNTYLGGIKMKKLLSLLLLSALFIFSCGNKSETKKEQGTTAGAKEKIVTSVPPLRWLTQKIAGDDFEVISIVQPNMNHELFEPKPSDLKTLENSKVFFTYNMLGFEETISNSLSDKNKIVNVLDGVDKNLFIKGDHDHDHEHEHEHGKKEEHEHHHEHEGHGGIDPHVWFSLDMMPKVAENIKNELSKLYPDKKETFEKNYNAFITELNQVKAELSQKMASKTKKSFMIYHPALNYFLKNYAIEEISIEQEGKEPSAQQIKEIIDEAKEYNVTTILVQPQFPKQSAEAISKEIPNSKVAEFNVDKENVFENLKQFVDYLN</sequence>
<dbReference type="eggNOG" id="COG0803">
    <property type="taxonomic scope" value="Bacteria"/>
</dbReference>
<keyword evidence="4" id="KW-0175">Coiled coil</keyword>
<evidence type="ECO:0000313" key="7">
    <source>
        <dbReference type="Proteomes" id="UP000006233"/>
    </source>
</evidence>
<dbReference type="PANTHER" id="PTHR42953:SF3">
    <property type="entry name" value="HIGH-AFFINITY ZINC UPTAKE SYSTEM PROTEIN ZNUA"/>
    <property type="match status" value="1"/>
</dbReference>
<dbReference type="InterPro" id="IPR050492">
    <property type="entry name" value="Bact_metal-bind_prot9"/>
</dbReference>
<evidence type="ECO:0000313" key="6">
    <source>
        <dbReference type="EMBL" id="EEX74920.1"/>
    </source>
</evidence>
<evidence type="ECO:0000256" key="5">
    <source>
        <dbReference type="SAM" id="MobiDB-lite"/>
    </source>
</evidence>
<dbReference type="InterPro" id="IPR006127">
    <property type="entry name" value="ZnuA-like"/>
</dbReference>
<gene>
    <name evidence="6" type="ORF">GCWU000323_00975</name>
</gene>
<accession>C9MWQ4</accession>
<dbReference type="AlphaFoldDB" id="C9MWQ4"/>